<gene>
    <name evidence="2" type="ORF">A2125_02375</name>
</gene>
<dbReference type="AlphaFoldDB" id="A0A1F7WSY3"/>
<sequence length="305" mass="35599">MKIEHSKTKPQTTVLNRRYQTSNLNLLTSIIYHDIFGYPLTKSDLSKWKVAEGLGFKVRDLRIDKSRGYYFLEGRQGIILKRVVNEKASRRKLKIAKLAGTVLAKVPTVRMIGITGALAMKNADEESDIDLAIVASGGTLWTTRLIVYCLLFIAGLSVRKPNRQDQEDKLCLNMWFDEGNLIWRKRNIFTAHEIAQIIPIVNKDRTYEKFLQKNKWILDYWPKSVKIRNPKFESRNNLEFSKLKHINIVSNLVLRASNFIAFKMQYLHMRSKITREVVTPSRAIFHPFDWSKYIQKNFLLDKSSF</sequence>
<evidence type="ECO:0000256" key="1">
    <source>
        <dbReference type="SAM" id="Phobius"/>
    </source>
</evidence>
<keyword evidence="1" id="KW-0812">Transmembrane</keyword>
<keyword evidence="1" id="KW-1133">Transmembrane helix</keyword>
<evidence type="ECO:0000313" key="3">
    <source>
        <dbReference type="Proteomes" id="UP000178812"/>
    </source>
</evidence>
<dbReference type="SUPFAM" id="SSF81301">
    <property type="entry name" value="Nucleotidyltransferase"/>
    <property type="match status" value="1"/>
</dbReference>
<dbReference type="EMBL" id="MGFM01000011">
    <property type="protein sequence ID" value="OGM05944.1"/>
    <property type="molecule type" value="Genomic_DNA"/>
</dbReference>
<reference evidence="2 3" key="1">
    <citation type="journal article" date="2016" name="Nat. Commun.">
        <title>Thousands of microbial genomes shed light on interconnected biogeochemical processes in an aquifer system.</title>
        <authorList>
            <person name="Anantharaman K."/>
            <person name="Brown C.T."/>
            <person name="Hug L.A."/>
            <person name="Sharon I."/>
            <person name="Castelle C.J."/>
            <person name="Probst A.J."/>
            <person name="Thomas B.C."/>
            <person name="Singh A."/>
            <person name="Wilkins M.J."/>
            <person name="Karaoz U."/>
            <person name="Brodie E.L."/>
            <person name="Williams K.H."/>
            <person name="Hubbard S.S."/>
            <person name="Banfield J.F."/>
        </authorList>
    </citation>
    <scope>NUCLEOTIDE SEQUENCE [LARGE SCALE GENOMIC DNA]</scope>
</reference>
<dbReference type="InterPro" id="IPR043519">
    <property type="entry name" value="NT_sf"/>
</dbReference>
<evidence type="ECO:0000313" key="2">
    <source>
        <dbReference type="EMBL" id="OGM05944.1"/>
    </source>
</evidence>
<name>A0A1F7WSY3_9BACT</name>
<feature type="transmembrane region" description="Helical" evidence="1">
    <location>
        <begin position="98"/>
        <end position="119"/>
    </location>
</feature>
<protein>
    <recommendedName>
        <fullName evidence="4">Polymerase nucleotidyl transferase domain-containing protein</fullName>
    </recommendedName>
</protein>
<proteinExistence type="predicted"/>
<keyword evidence="1" id="KW-0472">Membrane</keyword>
<dbReference type="Proteomes" id="UP000178812">
    <property type="component" value="Unassembled WGS sequence"/>
</dbReference>
<evidence type="ECO:0008006" key="4">
    <source>
        <dbReference type="Google" id="ProtNLM"/>
    </source>
</evidence>
<feature type="transmembrane region" description="Helical" evidence="1">
    <location>
        <begin position="131"/>
        <end position="154"/>
    </location>
</feature>
<comment type="caution">
    <text evidence="2">The sequence shown here is derived from an EMBL/GenBank/DDBJ whole genome shotgun (WGS) entry which is preliminary data.</text>
</comment>
<accession>A0A1F7WSY3</accession>
<organism evidence="2 3">
    <name type="scientific">Candidatus Woesebacteria bacterium GWB1_43_5</name>
    <dbReference type="NCBI Taxonomy" id="1802474"/>
    <lineage>
        <taxon>Bacteria</taxon>
        <taxon>Candidatus Woeseibacteriota</taxon>
    </lineage>
</organism>
<dbReference type="Gene3D" id="3.30.460.10">
    <property type="entry name" value="Beta Polymerase, domain 2"/>
    <property type="match status" value="1"/>
</dbReference>